<reference evidence="2 3" key="1">
    <citation type="submission" date="2021-06" db="EMBL/GenBank/DDBJ databases">
        <authorList>
            <person name="Sun Q."/>
            <person name="Li D."/>
        </authorList>
    </citation>
    <scope>NUCLEOTIDE SEQUENCE [LARGE SCALE GENOMIC DNA]</scope>
    <source>
        <strain evidence="2 3">MSJ-40</strain>
    </source>
</reference>
<organism evidence="2 3">
    <name type="scientific">Tissierella simiarum</name>
    <dbReference type="NCBI Taxonomy" id="2841534"/>
    <lineage>
        <taxon>Bacteria</taxon>
        <taxon>Bacillati</taxon>
        <taxon>Bacillota</taxon>
        <taxon>Tissierellia</taxon>
        <taxon>Tissierellales</taxon>
        <taxon>Tissierellaceae</taxon>
        <taxon>Tissierella</taxon>
    </lineage>
</organism>
<keyword evidence="2" id="KW-0808">Transferase</keyword>
<dbReference type="GO" id="GO:0016746">
    <property type="term" value="F:acyltransferase activity"/>
    <property type="evidence" value="ECO:0007669"/>
    <property type="project" value="UniProtKB-KW"/>
</dbReference>
<evidence type="ECO:0000259" key="1">
    <source>
        <dbReference type="Pfam" id="PF13302"/>
    </source>
</evidence>
<dbReference type="PANTHER" id="PTHR39173:SF1">
    <property type="entry name" value="ACETYLTRANSFERASE"/>
    <property type="match status" value="1"/>
</dbReference>
<dbReference type="EC" id="2.3.1.-" evidence="2"/>
<gene>
    <name evidence="2" type="ORF">KQI42_13330</name>
</gene>
<dbReference type="EMBL" id="JAHLPM010000011">
    <property type="protein sequence ID" value="MBU5439004.1"/>
    <property type="molecule type" value="Genomic_DNA"/>
</dbReference>
<dbReference type="Proteomes" id="UP000749471">
    <property type="component" value="Unassembled WGS sequence"/>
</dbReference>
<dbReference type="RefSeq" id="WP_216520598.1">
    <property type="nucleotide sequence ID" value="NZ_JAHLPM010000011.1"/>
</dbReference>
<evidence type="ECO:0000313" key="2">
    <source>
        <dbReference type="EMBL" id="MBU5439004.1"/>
    </source>
</evidence>
<name>A0ABS6E7W7_9FIRM</name>
<proteinExistence type="predicted"/>
<keyword evidence="3" id="KW-1185">Reference proteome</keyword>
<comment type="caution">
    <text evidence="2">The sequence shown here is derived from an EMBL/GenBank/DDBJ whole genome shotgun (WGS) entry which is preliminary data.</text>
</comment>
<accession>A0ABS6E7W7</accession>
<keyword evidence="2" id="KW-0012">Acyltransferase</keyword>
<dbReference type="InterPro" id="IPR000182">
    <property type="entry name" value="GNAT_dom"/>
</dbReference>
<dbReference type="PANTHER" id="PTHR39173">
    <property type="entry name" value="ACETYLTRANSFERASE"/>
    <property type="match status" value="1"/>
</dbReference>
<protein>
    <submittedName>
        <fullName evidence="2">GNAT family N-acetyltransferase</fullName>
        <ecNumber evidence="2">2.3.1.-</ecNumber>
    </submittedName>
</protein>
<feature type="domain" description="N-acetyltransferase" evidence="1">
    <location>
        <begin position="30"/>
        <end position="121"/>
    </location>
</feature>
<sequence length="151" mass="17459">MHKFNDFDYLTDGEIDLILEKKLGADAAKGYVQAYIYKICLHDSKEKIGIIDMRIGHNDNTKYVGHIGYEIDEKYRGNNFAAKACRIIKEVALGYQMYKVIITCNPENIPSRKTCEKIGAKFIEILDLPPDNEIYLRGEKKKCVYEWTLNN</sequence>
<evidence type="ECO:0000313" key="3">
    <source>
        <dbReference type="Proteomes" id="UP000749471"/>
    </source>
</evidence>
<dbReference type="Pfam" id="PF13302">
    <property type="entry name" value="Acetyltransf_3"/>
    <property type="match status" value="1"/>
</dbReference>